<evidence type="ECO:0000313" key="5">
    <source>
        <dbReference type="EMBL" id="KDR19873.1"/>
    </source>
</evidence>
<dbReference type="eggNOG" id="ENOG502QQ1D">
    <property type="taxonomic scope" value="Eukaryota"/>
</dbReference>
<feature type="domain" description="SKICH" evidence="4">
    <location>
        <begin position="25"/>
        <end position="122"/>
    </location>
</feature>
<dbReference type="InterPro" id="IPR041611">
    <property type="entry name" value="SKICH"/>
</dbReference>
<keyword evidence="6" id="KW-1185">Reference proteome</keyword>
<dbReference type="InParanoid" id="A0A067RHS6"/>
<sequence>MEETVSHVAERGQSLIISQSQYAKVIFHDIADTYPTDADICCRYSLTDGVTVSDGDRIALYRVGWTSVQEHIVSECVPETDATELQVLFKASQLPKDENEFYQLCYVTRNGRVRGASVPFQFCPLFESELCVVEEADGMVVVRSRTAFTEEKLREVFVANEILQKEKGNLEKELQIFKEKYHKVSTELQSAMETLAKLENEKQGLEDGLEENLRMERYVECLKQDLLVNDKEKNQCLARLNKAEHDVQVLTATVDTLSADKEFMAQLLLSENKSGGVGAEICQLKGQVDSLTCMLEALSQSKELVTQELQMQQAVGKKVQLSFFYICCIILNKAFILVCLFVCLLVCLKLQQDVQRLESESREQQNKIEELQKENVILQEQTLCAEKTSEEKIEQMSVLEKEKECLLRKLDEAVRNTEREVLMVTEVYKRRLKEVRQTSGLQTNIIWPEKKAEERTTEIVEKNHLKKDFVEAECVISESKQSLAQIMGEKASLEDNLAKALDREKKLLDHNECLATHLKELENEVSSLKLQLQMLNNECEKKAHFKEVATDLAHRIMDLKIEHKEIVANRNVQLQRIDAIAERLSELDFEKMKLCCERTDMSTFCDVREDELAKMVENLTSLERRQKNSYLMGSFSDSSDAESLKESVDELLSFVASYKMRITEIDQQMKELEDETSVLLQQQSDALERKNEFKLHEEELHNKLIELQERESEMVQEQADQLVTLHNQLDHTLNQNSEMLATGCTRKEKLASAVNDKAKLQQKLEELSRLQEQQSGSENALEMNTCLEEEQQLKSRLQLAAVEYKKLYTEKQKVERRLAKLCHKLNNKRGKPLPASEQSEAKYQPATGELISLTGYSDEFQE</sequence>
<protein>
    <submittedName>
        <fullName evidence="5">Tax1-binding protein 1-like protein</fullName>
    </submittedName>
</protein>
<accession>A0A067RHS6</accession>
<feature type="region of interest" description="Disordered" evidence="3">
    <location>
        <begin position="825"/>
        <end position="848"/>
    </location>
</feature>
<feature type="coiled-coil region" evidence="2">
    <location>
        <begin position="153"/>
        <end position="215"/>
    </location>
</feature>
<dbReference type="Proteomes" id="UP000027135">
    <property type="component" value="Unassembled WGS sequence"/>
</dbReference>
<gene>
    <name evidence="5" type="ORF">L798_05123</name>
</gene>
<evidence type="ECO:0000313" key="6">
    <source>
        <dbReference type="Proteomes" id="UP000027135"/>
    </source>
</evidence>
<dbReference type="AlphaFoldDB" id="A0A067RHS6"/>
<feature type="coiled-coil region" evidence="2">
    <location>
        <begin position="347"/>
        <end position="420"/>
    </location>
</feature>
<keyword evidence="1 2" id="KW-0175">Coiled coil</keyword>
<dbReference type="STRING" id="136037.A0A067RHS6"/>
<evidence type="ECO:0000259" key="4">
    <source>
        <dbReference type="Pfam" id="PF17751"/>
    </source>
</evidence>
<evidence type="ECO:0000256" key="3">
    <source>
        <dbReference type="SAM" id="MobiDB-lite"/>
    </source>
</evidence>
<name>A0A067RHS6_ZOONE</name>
<dbReference type="Gene3D" id="2.60.40.2840">
    <property type="match status" value="1"/>
</dbReference>
<dbReference type="OMA" id="KWESQNE"/>
<feature type="coiled-coil region" evidence="2">
    <location>
        <begin position="655"/>
        <end position="717"/>
    </location>
</feature>
<dbReference type="InterPro" id="IPR051002">
    <property type="entry name" value="UBA_autophagy_assoc_protein"/>
</dbReference>
<dbReference type="EMBL" id="KK852630">
    <property type="protein sequence ID" value="KDR19873.1"/>
    <property type="molecule type" value="Genomic_DNA"/>
</dbReference>
<dbReference type="PANTHER" id="PTHR31915:SF6">
    <property type="entry name" value="SKICH DOMAIN-CONTAINING PROTEIN"/>
    <property type="match status" value="1"/>
</dbReference>
<dbReference type="PANTHER" id="PTHR31915">
    <property type="entry name" value="SKICH DOMAIN-CONTAINING PROTEIN"/>
    <property type="match status" value="1"/>
</dbReference>
<organism evidence="5 6">
    <name type="scientific">Zootermopsis nevadensis</name>
    <name type="common">Dampwood termite</name>
    <dbReference type="NCBI Taxonomy" id="136037"/>
    <lineage>
        <taxon>Eukaryota</taxon>
        <taxon>Metazoa</taxon>
        <taxon>Ecdysozoa</taxon>
        <taxon>Arthropoda</taxon>
        <taxon>Hexapoda</taxon>
        <taxon>Insecta</taxon>
        <taxon>Pterygota</taxon>
        <taxon>Neoptera</taxon>
        <taxon>Polyneoptera</taxon>
        <taxon>Dictyoptera</taxon>
        <taxon>Blattodea</taxon>
        <taxon>Blattoidea</taxon>
        <taxon>Termitoidae</taxon>
        <taxon>Termopsidae</taxon>
        <taxon>Zootermopsis</taxon>
    </lineage>
</organism>
<dbReference type="Pfam" id="PF17751">
    <property type="entry name" value="SKICH"/>
    <property type="match status" value="1"/>
</dbReference>
<proteinExistence type="predicted"/>
<feature type="coiled-coil region" evidence="2">
    <location>
        <begin position="476"/>
        <end position="538"/>
    </location>
</feature>
<evidence type="ECO:0000256" key="1">
    <source>
        <dbReference type="ARBA" id="ARBA00023054"/>
    </source>
</evidence>
<reference evidence="5 6" key="1">
    <citation type="journal article" date="2014" name="Nat. Commun.">
        <title>Molecular traces of alternative social organization in a termite genome.</title>
        <authorList>
            <person name="Terrapon N."/>
            <person name="Li C."/>
            <person name="Robertson H.M."/>
            <person name="Ji L."/>
            <person name="Meng X."/>
            <person name="Booth W."/>
            <person name="Chen Z."/>
            <person name="Childers C.P."/>
            <person name="Glastad K.M."/>
            <person name="Gokhale K."/>
            <person name="Gowin J."/>
            <person name="Gronenberg W."/>
            <person name="Hermansen R.A."/>
            <person name="Hu H."/>
            <person name="Hunt B.G."/>
            <person name="Huylmans A.K."/>
            <person name="Khalil S.M."/>
            <person name="Mitchell R.D."/>
            <person name="Munoz-Torres M.C."/>
            <person name="Mustard J.A."/>
            <person name="Pan H."/>
            <person name="Reese J.T."/>
            <person name="Scharf M.E."/>
            <person name="Sun F."/>
            <person name="Vogel H."/>
            <person name="Xiao J."/>
            <person name="Yang W."/>
            <person name="Yang Z."/>
            <person name="Yang Z."/>
            <person name="Zhou J."/>
            <person name="Zhu J."/>
            <person name="Brent C.S."/>
            <person name="Elsik C.G."/>
            <person name="Goodisman M.A."/>
            <person name="Liberles D.A."/>
            <person name="Roe R.M."/>
            <person name="Vargo E.L."/>
            <person name="Vilcinskas A."/>
            <person name="Wang J."/>
            <person name="Bornberg-Bauer E."/>
            <person name="Korb J."/>
            <person name="Zhang G."/>
            <person name="Liebig J."/>
        </authorList>
    </citation>
    <scope>NUCLEOTIDE SEQUENCE [LARGE SCALE GENOMIC DNA]</scope>
    <source>
        <tissue evidence="5">Whole organism</tissue>
    </source>
</reference>
<evidence type="ECO:0000256" key="2">
    <source>
        <dbReference type="SAM" id="Coils"/>
    </source>
</evidence>